<proteinExistence type="predicted"/>
<evidence type="ECO:0000313" key="2">
    <source>
        <dbReference type="Proteomes" id="UP000596660"/>
    </source>
</evidence>
<dbReference type="Proteomes" id="UP000596660">
    <property type="component" value="Unplaced"/>
</dbReference>
<name>A0A803MN64_CHEQI</name>
<accession>A0A803MN64</accession>
<dbReference type="EnsemblPlants" id="AUR62032715-RA">
    <property type="protein sequence ID" value="AUR62032715-RA:cds"/>
    <property type="gene ID" value="AUR62032715"/>
</dbReference>
<dbReference type="AlphaFoldDB" id="A0A803MN64"/>
<keyword evidence="2" id="KW-1185">Reference proteome</keyword>
<reference evidence="1" key="2">
    <citation type="submission" date="2021-03" db="UniProtKB">
        <authorList>
            <consortium name="EnsemblPlants"/>
        </authorList>
    </citation>
    <scope>IDENTIFICATION</scope>
</reference>
<dbReference type="Gramene" id="AUR62032715-RA">
    <property type="protein sequence ID" value="AUR62032715-RA:cds"/>
    <property type="gene ID" value="AUR62032715"/>
</dbReference>
<reference evidence="1" key="1">
    <citation type="journal article" date="2017" name="Nature">
        <title>The genome of Chenopodium quinoa.</title>
        <authorList>
            <person name="Jarvis D.E."/>
            <person name="Ho Y.S."/>
            <person name="Lightfoot D.J."/>
            <person name="Schmoeckel S.M."/>
            <person name="Li B."/>
            <person name="Borm T.J.A."/>
            <person name="Ohyanagi H."/>
            <person name="Mineta K."/>
            <person name="Michell C.T."/>
            <person name="Saber N."/>
            <person name="Kharbatia N.M."/>
            <person name="Rupper R.R."/>
            <person name="Sharp A.R."/>
            <person name="Dally N."/>
            <person name="Boughton B.A."/>
            <person name="Woo Y.H."/>
            <person name="Gao G."/>
            <person name="Schijlen E.G.W.M."/>
            <person name="Guo X."/>
            <person name="Momin A.A."/>
            <person name="Negrao S."/>
            <person name="Al-Babili S."/>
            <person name="Gehring C."/>
            <person name="Roessner U."/>
            <person name="Jung C."/>
            <person name="Murphy K."/>
            <person name="Arold S.T."/>
            <person name="Gojobori T."/>
            <person name="van der Linden C.G."/>
            <person name="van Loo E.N."/>
            <person name="Jellen E.N."/>
            <person name="Maughan P.J."/>
            <person name="Tester M."/>
        </authorList>
    </citation>
    <scope>NUCLEOTIDE SEQUENCE [LARGE SCALE GENOMIC DNA]</scope>
    <source>
        <strain evidence="1">cv. PI 614886</strain>
    </source>
</reference>
<protein>
    <submittedName>
        <fullName evidence="1">Uncharacterized protein</fullName>
    </submittedName>
</protein>
<sequence length="118" mass="13552">MAAEEGRLKRRVAEDKEQMLKPILGELVGEFQNAFVPRRLMTDSAMIGHELIHSIKKRRRHGKPFTRLMNVDRKLEVYRGDSSKIAIPGAMDSMDPLMCYNGNLFCPGQWRTIHVVLT</sequence>
<organism evidence="1 2">
    <name type="scientific">Chenopodium quinoa</name>
    <name type="common">Quinoa</name>
    <dbReference type="NCBI Taxonomy" id="63459"/>
    <lineage>
        <taxon>Eukaryota</taxon>
        <taxon>Viridiplantae</taxon>
        <taxon>Streptophyta</taxon>
        <taxon>Embryophyta</taxon>
        <taxon>Tracheophyta</taxon>
        <taxon>Spermatophyta</taxon>
        <taxon>Magnoliopsida</taxon>
        <taxon>eudicotyledons</taxon>
        <taxon>Gunneridae</taxon>
        <taxon>Pentapetalae</taxon>
        <taxon>Caryophyllales</taxon>
        <taxon>Chenopodiaceae</taxon>
        <taxon>Chenopodioideae</taxon>
        <taxon>Atripliceae</taxon>
        <taxon>Chenopodium</taxon>
    </lineage>
</organism>
<evidence type="ECO:0000313" key="1">
    <source>
        <dbReference type="EnsemblPlants" id="AUR62032715-RA:cds"/>
    </source>
</evidence>